<dbReference type="PATRIC" id="fig|1036673.3.peg.4393"/>
<name>F8FG35_PAEMK</name>
<dbReference type="RefSeq" id="WP_013918450.1">
    <property type="nucleotide sequence ID" value="NC_015690.1"/>
</dbReference>
<evidence type="ECO:0000259" key="8">
    <source>
        <dbReference type="Pfam" id="PF17042"/>
    </source>
</evidence>
<evidence type="ECO:0000256" key="6">
    <source>
        <dbReference type="ARBA" id="ARBA00023277"/>
    </source>
</evidence>
<reference evidence="9 10" key="2">
    <citation type="journal article" date="2013" name="Genome Announc.">
        <title>Genome Sequence of Growth-Improving Paenibacillus mucilaginosus Strain KNP414.</title>
        <authorList>
            <person name="Lu J.J."/>
            <person name="Wang J.F."/>
            <person name="Hu X.F."/>
        </authorList>
    </citation>
    <scope>NUCLEOTIDE SEQUENCE [LARGE SCALE GENOMIC DNA]</scope>
    <source>
        <strain evidence="9 10">KNP414</strain>
    </source>
</reference>
<evidence type="ECO:0000313" key="9">
    <source>
        <dbReference type="EMBL" id="AEI43297.1"/>
    </source>
</evidence>
<dbReference type="InterPro" id="IPR010737">
    <property type="entry name" value="4-carb_acid_sugar_kinase_N"/>
</dbReference>
<evidence type="ECO:0000256" key="3">
    <source>
        <dbReference type="ARBA" id="ARBA00022741"/>
    </source>
</evidence>
<dbReference type="InterPro" id="IPR037051">
    <property type="entry name" value="4-carb_acid_sugar_kinase_N_sf"/>
</dbReference>
<reference evidence="10" key="1">
    <citation type="submission" date="2011-06" db="EMBL/GenBank/DDBJ databases">
        <title>Complete genome sequence of Paenibacillus mucilaginosus KNP414.</title>
        <authorList>
            <person name="Wang J."/>
            <person name="Hu S."/>
            <person name="Hu X."/>
            <person name="Zhang B."/>
            <person name="Dong D."/>
            <person name="Zhang S."/>
            <person name="Zhao K."/>
            <person name="Wu D."/>
        </authorList>
    </citation>
    <scope>NUCLEOTIDE SEQUENCE [LARGE SCALE GENOMIC DNA]</scope>
    <source>
        <strain evidence="10">KNP414</strain>
    </source>
</reference>
<dbReference type="Pfam" id="PF17042">
    <property type="entry name" value="NBD_C"/>
    <property type="match status" value="1"/>
</dbReference>
<keyword evidence="4" id="KW-0418">Kinase</keyword>
<dbReference type="AlphaFoldDB" id="F8FG35"/>
<dbReference type="InterPro" id="IPR031475">
    <property type="entry name" value="NBD_C"/>
</dbReference>
<organism evidence="9 10">
    <name type="scientific">Paenibacillus mucilaginosus (strain KNP414)</name>
    <dbReference type="NCBI Taxonomy" id="1036673"/>
    <lineage>
        <taxon>Bacteria</taxon>
        <taxon>Bacillati</taxon>
        <taxon>Bacillota</taxon>
        <taxon>Bacilli</taxon>
        <taxon>Bacillales</taxon>
        <taxon>Paenibacillaceae</taxon>
        <taxon>Paenibacillus</taxon>
    </lineage>
</organism>
<dbReference type="GO" id="GO:0005524">
    <property type="term" value="F:ATP binding"/>
    <property type="evidence" value="ECO:0007669"/>
    <property type="project" value="UniProtKB-KW"/>
</dbReference>
<dbReference type="Pfam" id="PF07005">
    <property type="entry name" value="SBD_N"/>
    <property type="match status" value="1"/>
</dbReference>
<protein>
    <submittedName>
        <fullName evidence="9">Type III effector Hrp-dependent outer protein</fullName>
    </submittedName>
</protein>
<dbReference type="Gene3D" id="3.40.980.20">
    <property type="entry name" value="Four-carbon acid sugar kinase, nucleotide binding domain"/>
    <property type="match status" value="1"/>
</dbReference>
<dbReference type="KEGG" id="pms:KNP414_04767"/>
<proteinExistence type="inferred from homology"/>
<dbReference type="Proteomes" id="UP000006620">
    <property type="component" value="Chromosome"/>
</dbReference>
<accession>F8FG35</accession>
<dbReference type="SUPFAM" id="SSF142764">
    <property type="entry name" value="YgbK-like"/>
    <property type="match status" value="1"/>
</dbReference>
<dbReference type="EMBL" id="CP002869">
    <property type="protein sequence ID" value="AEI43297.1"/>
    <property type="molecule type" value="Genomic_DNA"/>
</dbReference>
<comment type="similarity">
    <text evidence="1">Belongs to the four-carbon acid sugar kinase family.</text>
</comment>
<keyword evidence="6" id="KW-0119">Carbohydrate metabolism</keyword>
<evidence type="ECO:0000313" key="10">
    <source>
        <dbReference type="Proteomes" id="UP000006620"/>
    </source>
</evidence>
<keyword evidence="3" id="KW-0547">Nucleotide-binding</keyword>
<evidence type="ECO:0000256" key="1">
    <source>
        <dbReference type="ARBA" id="ARBA00005715"/>
    </source>
</evidence>
<dbReference type="Gene3D" id="3.40.50.10840">
    <property type="entry name" value="Putative sugar-binding, N-terminal domain"/>
    <property type="match status" value="1"/>
</dbReference>
<keyword evidence="5" id="KW-0067">ATP-binding</keyword>
<keyword evidence="2" id="KW-0808">Transferase</keyword>
<evidence type="ECO:0000256" key="4">
    <source>
        <dbReference type="ARBA" id="ARBA00022777"/>
    </source>
</evidence>
<sequence>MREAAGERTPLLCYYGDDFTGSTDVLEALSSAGLHTVLCLEAPDVEWIRSRFPDAECIGVAGVSRSMSPQEMESELYPILGKLKELRPRLMHYKVCSTFDSSPEAGSIGRAIEIGRSVFPAGRYVPLLAGVPALGRYTVFGHHFARGAGGSGVYRLDRHPTMSRHPVTPMDEADLRVHLGRQTRLPAALMDILALEGPFPEVERQMEKLLRQGPGIVLFDALDEGRLAAAGRLIWEEAGRTGGEALFAAGSSGIEYALTGYLRASGRLPEPTPGSGGSLGRAEPLLVVSGSCSPVTGTQIAAALASGFAGIRVPVPALLGPDGGEQAARDLLAASLACLREGRSLVLYTADGPEDPAVKEAEALAAAGGMAPAEWRRLLGVRLGALARELVLAHGLKRLVVAGGDTSGYVTRGLGISALEWLASAAPGAPVCRAHSEDSRLDGLQLILKGGQMGGEGFLTDVLQGRQMKINAHLSKEGRL</sequence>
<dbReference type="HOGENOM" id="CLU_029424_1_1_9"/>
<gene>
    <name evidence="9" type="ordered locus">KNP414_04767</name>
</gene>
<evidence type="ECO:0000256" key="2">
    <source>
        <dbReference type="ARBA" id="ARBA00022679"/>
    </source>
</evidence>
<dbReference type="GO" id="GO:0016301">
    <property type="term" value="F:kinase activity"/>
    <property type="evidence" value="ECO:0007669"/>
    <property type="project" value="UniProtKB-KW"/>
</dbReference>
<evidence type="ECO:0000256" key="5">
    <source>
        <dbReference type="ARBA" id="ARBA00022840"/>
    </source>
</evidence>
<evidence type="ECO:0000259" key="7">
    <source>
        <dbReference type="Pfam" id="PF07005"/>
    </source>
</evidence>
<dbReference type="InterPro" id="IPR042213">
    <property type="entry name" value="NBD_C_sf"/>
</dbReference>
<feature type="domain" description="Four-carbon acid sugar kinase nucleotide binding" evidence="8">
    <location>
        <begin position="286"/>
        <end position="459"/>
    </location>
</feature>
<feature type="domain" description="Four-carbon acid sugar kinase N-terminal" evidence="7">
    <location>
        <begin position="13"/>
        <end position="258"/>
    </location>
</feature>